<comment type="caution">
    <text evidence="6">The sequence shown here is derived from an EMBL/GenBank/DDBJ whole genome shotgun (WGS) entry which is preliminary data.</text>
</comment>
<dbReference type="InterPro" id="IPR009027">
    <property type="entry name" value="Ribosomal_bL9/RNase_H1_N"/>
</dbReference>
<dbReference type="GO" id="GO:0008080">
    <property type="term" value="F:N-acetyltransferase activity"/>
    <property type="evidence" value="ECO:0007669"/>
    <property type="project" value="TreeGrafter"/>
</dbReference>
<dbReference type="GO" id="GO:1990904">
    <property type="term" value="C:ribonucleoprotein complex"/>
    <property type="evidence" value="ECO:0007669"/>
    <property type="project" value="UniProtKB-KW"/>
</dbReference>
<dbReference type="Gene3D" id="3.30.559.30">
    <property type="entry name" value="Nonribosomal peptide synthetase, condensation domain"/>
    <property type="match status" value="1"/>
</dbReference>
<dbReference type="Pfam" id="PF07247">
    <property type="entry name" value="AATase"/>
    <property type="match status" value="1"/>
</dbReference>
<feature type="compositionally biased region" description="Basic and acidic residues" evidence="4">
    <location>
        <begin position="632"/>
        <end position="666"/>
    </location>
</feature>
<dbReference type="OrthoDB" id="2150604at2759"/>
<dbReference type="InParanoid" id="A0A423XJJ2"/>
<dbReference type="AlphaFoldDB" id="A0A423XJJ2"/>
<dbReference type="Gene3D" id="3.40.5.10">
    <property type="entry name" value="Ribosomal protein L9, N-terminal domain"/>
    <property type="match status" value="1"/>
</dbReference>
<dbReference type="InterPro" id="IPR020070">
    <property type="entry name" value="Ribosomal_bL9_N"/>
</dbReference>
<evidence type="ECO:0000256" key="3">
    <source>
        <dbReference type="ARBA" id="ARBA00023274"/>
    </source>
</evidence>
<evidence type="ECO:0000259" key="5">
    <source>
        <dbReference type="Pfam" id="PF01281"/>
    </source>
</evidence>
<protein>
    <recommendedName>
        <fullName evidence="5">Ribosomal protein L9 domain-containing protein</fullName>
    </recommendedName>
</protein>
<dbReference type="GO" id="GO:0005840">
    <property type="term" value="C:ribosome"/>
    <property type="evidence" value="ECO:0007669"/>
    <property type="project" value="UniProtKB-KW"/>
</dbReference>
<feature type="domain" description="Ribosomal protein L9" evidence="5">
    <location>
        <begin position="464"/>
        <end position="508"/>
    </location>
</feature>
<dbReference type="InterPro" id="IPR036935">
    <property type="entry name" value="Ribosomal_bL9_N_sf"/>
</dbReference>
<dbReference type="InterPro" id="IPR023213">
    <property type="entry name" value="CAT-like_dom_sf"/>
</dbReference>
<comment type="similarity">
    <text evidence="1">Belongs to the bacterial ribosomal protein bL9 family.</text>
</comment>
<evidence type="ECO:0000313" key="6">
    <source>
        <dbReference type="EMBL" id="ROW16153.1"/>
    </source>
</evidence>
<dbReference type="PANTHER" id="PTHR28037">
    <property type="entry name" value="ALCOHOL O-ACETYLTRANSFERASE 1-RELATED"/>
    <property type="match status" value="1"/>
</dbReference>
<evidence type="ECO:0000313" key="7">
    <source>
        <dbReference type="Proteomes" id="UP000285146"/>
    </source>
</evidence>
<dbReference type="Pfam" id="PF01281">
    <property type="entry name" value="Ribosomal_L9_N"/>
    <property type="match status" value="1"/>
</dbReference>
<dbReference type="EMBL" id="LKEB01000006">
    <property type="protein sequence ID" value="ROW16153.1"/>
    <property type="molecule type" value="Genomic_DNA"/>
</dbReference>
<gene>
    <name evidence="6" type="ORF">VPNG_01805</name>
</gene>
<sequence>MLWAFTEVLQMRAIEEALARLVLRLGGLRVGIIREDTDHASFVRVPSLNLLDFIQWKTVTASTQTQYDSHILNAIQDKLEQLWPDTANRPPWKLLVIQNERPGAAEVVINIVFTVHHAVADGKSTSLFHTLLLQELNSSSGPPPELRNHILTFSQPPLLAPSQEELVHVKIGWLFFFKTLWGEFGPAWLKPTPPAEPWRGKAITLEPHKLELRLITIQPAVVSSLISACRVHGASLNGIFHVLILASLARRVPPEVAPAFSGETPISLLPWAKLPPGVSVDLSKTLTVLNTGTKKVWGAETVDRLRAQFGVQDDGLEADLIWPLAAEWRAEVRAKVASLPNDDIAGLLPWVKDWQKRWKGKIGQQRDATWEISNIGSVTRANSGVPEGWRIQRSFFTQPALVAGAGFGVNVTGVEGGEVTLVLNWQETVIDAKIIDGVVEDLSNWIERLGKKTSGRPKDAGVVVRLLKDIKGFGKEGAIFRTERGRMRNIWYPTKKAEYVTSSRLQQLGLSKNDIGERDPLYGMQVEIEEEVVEDAVEAVAGFPYGAASGAAASQKPAHGVEIEHIAPNRALELLTTMIPDTIVFERLLKHAPSPNASTSQAEAEAAEEAQKVLSPLERRRAKLLESAAPEKSPEELETEQKIKAEDLERERKHREEEAEKSKEIHGSVTARDIASFIKEKLLLDPEAARIHVRPEEIRFLGRAQGVDKIEKIGKFDIEIRTHVGKDRVEPLRKTIEIAAA</sequence>
<dbReference type="PANTHER" id="PTHR28037:SF1">
    <property type="entry name" value="ALCOHOL O-ACETYLTRANSFERASE 1-RELATED"/>
    <property type="match status" value="1"/>
</dbReference>
<organism evidence="6 7">
    <name type="scientific">Cytospora leucostoma</name>
    <dbReference type="NCBI Taxonomy" id="1230097"/>
    <lineage>
        <taxon>Eukaryota</taxon>
        <taxon>Fungi</taxon>
        <taxon>Dikarya</taxon>
        <taxon>Ascomycota</taxon>
        <taxon>Pezizomycotina</taxon>
        <taxon>Sordariomycetes</taxon>
        <taxon>Sordariomycetidae</taxon>
        <taxon>Diaporthales</taxon>
        <taxon>Cytosporaceae</taxon>
        <taxon>Cytospora</taxon>
    </lineage>
</organism>
<dbReference type="Gene3D" id="3.30.559.10">
    <property type="entry name" value="Chloramphenicol acetyltransferase-like domain"/>
    <property type="match status" value="1"/>
</dbReference>
<keyword evidence="3" id="KW-0687">Ribonucleoprotein</keyword>
<feature type="region of interest" description="Disordered" evidence="4">
    <location>
        <begin position="625"/>
        <end position="667"/>
    </location>
</feature>
<proteinExistence type="inferred from homology"/>
<name>A0A423XJJ2_9PEZI</name>
<evidence type="ECO:0000256" key="1">
    <source>
        <dbReference type="ARBA" id="ARBA00010605"/>
    </source>
</evidence>
<dbReference type="Proteomes" id="UP000285146">
    <property type="component" value="Unassembled WGS sequence"/>
</dbReference>
<keyword evidence="2" id="KW-0689">Ribosomal protein</keyword>
<keyword evidence="7" id="KW-1185">Reference proteome</keyword>
<dbReference type="InterPro" id="IPR010828">
    <property type="entry name" value="Atf2/Sli1-like"/>
</dbReference>
<dbReference type="SUPFAM" id="SSF55658">
    <property type="entry name" value="L9 N-domain-like"/>
    <property type="match status" value="1"/>
</dbReference>
<accession>A0A423XJJ2</accession>
<evidence type="ECO:0000256" key="4">
    <source>
        <dbReference type="SAM" id="MobiDB-lite"/>
    </source>
</evidence>
<dbReference type="SUPFAM" id="SSF52777">
    <property type="entry name" value="CoA-dependent acyltransferases"/>
    <property type="match status" value="1"/>
</dbReference>
<dbReference type="STRING" id="1230097.A0A423XJJ2"/>
<evidence type="ECO:0000256" key="2">
    <source>
        <dbReference type="ARBA" id="ARBA00022980"/>
    </source>
</evidence>
<reference evidence="6 7" key="1">
    <citation type="submission" date="2015-09" db="EMBL/GenBank/DDBJ databases">
        <title>Host preference determinants of Valsa canker pathogens revealed by comparative genomics.</title>
        <authorList>
            <person name="Yin Z."/>
            <person name="Huang L."/>
        </authorList>
    </citation>
    <scope>NUCLEOTIDE SEQUENCE [LARGE SCALE GENOMIC DNA]</scope>
    <source>
        <strain evidence="6 7">SXYLt</strain>
    </source>
</reference>
<dbReference type="InterPro" id="IPR052058">
    <property type="entry name" value="Alcohol_O-acetyltransferase"/>
</dbReference>